<evidence type="ECO:0000259" key="3">
    <source>
        <dbReference type="PROSITE" id="PS50977"/>
    </source>
</evidence>
<evidence type="ECO:0000313" key="4">
    <source>
        <dbReference type="EMBL" id="SUQ15596.1"/>
    </source>
</evidence>
<dbReference type="SUPFAM" id="SSF46689">
    <property type="entry name" value="Homeodomain-like"/>
    <property type="match status" value="1"/>
</dbReference>
<evidence type="ECO:0000256" key="2">
    <source>
        <dbReference type="PROSITE-ProRule" id="PRU00335"/>
    </source>
</evidence>
<evidence type="ECO:0000256" key="1">
    <source>
        <dbReference type="ARBA" id="ARBA00023125"/>
    </source>
</evidence>
<dbReference type="Proteomes" id="UP000254051">
    <property type="component" value="Unassembled WGS sequence"/>
</dbReference>
<dbReference type="InterPro" id="IPR036271">
    <property type="entry name" value="Tet_transcr_reg_TetR-rel_C_sf"/>
</dbReference>
<accession>A0A315ZRZ7</accession>
<dbReference type="PANTHER" id="PTHR43479">
    <property type="entry name" value="ACREF/ENVCD OPERON REPRESSOR-RELATED"/>
    <property type="match status" value="1"/>
</dbReference>
<dbReference type="AlphaFoldDB" id="A0A315ZRZ7"/>
<dbReference type="GO" id="GO:0003677">
    <property type="term" value="F:DNA binding"/>
    <property type="evidence" value="ECO:0007669"/>
    <property type="project" value="UniProtKB-UniRule"/>
</dbReference>
<dbReference type="InterPro" id="IPR009057">
    <property type="entry name" value="Homeodomain-like_sf"/>
</dbReference>
<organism evidence="4 5">
    <name type="scientific">Faecalicatena contorta</name>
    <dbReference type="NCBI Taxonomy" id="39482"/>
    <lineage>
        <taxon>Bacteria</taxon>
        <taxon>Bacillati</taxon>
        <taxon>Bacillota</taxon>
        <taxon>Clostridia</taxon>
        <taxon>Lachnospirales</taxon>
        <taxon>Lachnospiraceae</taxon>
        <taxon>Faecalicatena</taxon>
    </lineage>
</organism>
<dbReference type="InterPro" id="IPR050624">
    <property type="entry name" value="HTH-type_Tx_Regulator"/>
</dbReference>
<dbReference type="EMBL" id="UHJJ01000014">
    <property type="protein sequence ID" value="SUQ15596.1"/>
    <property type="molecule type" value="Genomic_DNA"/>
</dbReference>
<evidence type="ECO:0000313" key="5">
    <source>
        <dbReference type="Proteomes" id="UP000254051"/>
    </source>
</evidence>
<name>A0A315ZRZ7_9FIRM</name>
<feature type="domain" description="HTH tetR-type" evidence="3">
    <location>
        <begin position="9"/>
        <end position="69"/>
    </location>
</feature>
<dbReference type="Gene3D" id="1.10.357.10">
    <property type="entry name" value="Tetracycline Repressor, domain 2"/>
    <property type="match status" value="1"/>
</dbReference>
<keyword evidence="5" id="KW-1185">Reference proteome</keyword>
<gene>
    <name evidence="4" type="ORF">SAMN05216529_11445</name>
</gene>
<reference evidence="5" key="1">
    <citation type="submission" date="2017-07" db="EMBL/GenBank/DDBJ databases">
        <authorList>
            <person name="Varghese N."/>
            <person name="Submissions S."/>
        </authorList>
    </citation>
    <scope>NUCLEOTIDE SEQUENCE [LARGE SCALE GENOMIC DNA]</scope>
    <source>
        <strain evidence="5">NLAE-zl-C134</strain>
    </source>
</reference>
<feature type="DNA-binding region" description="H-T-H motif" evidence="2">
    <location>
        <begin position="32"/>
        <end position="51"/>
    </location>
</feature>
<dbReference type="SUPFAM" id="SSF48498">
    <property type="entry name" value="Tetracyclin repressor-like, C-terminal domain"/>
    <property type="match status" value="1"/>
</dbReference>
<dbReference type="PANTHER" id="PTHR43479:SF21">
    <property type="entry name" value="TRANSCRIPTIONAL REGULATOR, TETR FAMILY"/>
    <property type="match status" value="1"/>
</dbReference>
<dbReference type="PRINTS" id="PR00455">
    <property type="entry name" value="HTHTETR"/>
</dbReference>
<dbReference type="InterPro" id="IPR001647">
    <property type="entry name" value="HTH_TetR"/>
</dbReference>
<dbReference type="RefSeq" id="WP_109713585.1">
    <property type="nucleotide sequence ID" value="NZ_QGDS01000014.1"/>
</dbReference>
<dbReference type="OrthoDB" id="113732at2"/>
<dbReference type="PROSITE" id="PS50977">
    <property type="entry name" value="HTH_TETR_2"/>
    <property type="match status" value="1"/>
</dbReference>
<keyword evidence="1 2" id="KW-0238">DNA-binding</keyword>
<dbReference type="Pfam" id="PF00440">
    <property type="entry name" value="TetR_N"/>
    <property type="match status" value="1"/>
</dbReference>
<protein>
    <submittedName>
        <fullName evidence="4">DNA-binding transcriptional regulator, AcrR family</fullName>
    </submittedName>
</protein>
<proteinExistence type="predicted"/>
<sequence>MDGFEKRRNDKKKAIMQAALELFDQYGFDKVTVTEIADKAHVSKVSIYNFFESKDNLRRIIIKDMLDESTEKIQALIEKDGNFIEKIEEYIQIRTWYFGKYSLRFFFEAVESDPELRQYLDDFNVSSKQLVMTFIEKGKRSGVFSPDASNTAIEIYINMIQTYLMHNKEIRDKIERNPELAREINMLFMDGLIRGTEFPRT</sequence>